<dbReference type="SMART" id="SM00028">
    <property type="entry name" value="TPR"/>
    <property type="match status" value="2"/>
</dbReference>
<dbReference type="SUPFAM" id="SSF48452">
    <property type="entry name" value="TPR-like"/>
    <property type="match status" value="1"/>
</dbReference>
<gene>
    <name evidence="2" type="ORF">CPUR_03489</name>
</gene>
<dbReference type="eggNOG" id="ENOG502S69X">
    <property type="taxonomic scope" value="Eukaryota"/>
</dbReference>
<dbReference type="Gene3D" id="1.25.40.10">
    <property type="entry name" value="Tetratricopeptide repeat domain"/>
    <property type="match status" value="1"/>
</dbReference>
<comment type="caution">
    <text evidence="2">The sequence shown here is derived from an EMBL/GenBank/DDBJ whole genome shotgun (WGS) entry which is preliminary data.</text>
</comment>
<keyword evidence="3" id="KW-1185">Reference proteome</keyword>
<evidence type="ECO:0000313" key="3">
    <source>
        <dbReference type="Proteomes" id="UP000016801"/>
    </source>
</evidence>
<sequence>MADLIKCGRRCHAIGKYKRALTFFTKAMRSCPCSSGTKLDKCTCRNFEKIASQGGSIFKEAVEICPCNVGILFKKCDNPHHIQALDFRAATYEALGKLDQAIKDAEWILELAPRLPDGYLCLGRIARQQKKDEYAWKIYTAGIEASRESAVGSSPKLQELSRAREPLYRRFFTQDPLSLPSELVTQIFSELEYKQLFPCLRVCKEWTRTLTSPLHGQLWRDIIYPTLPNSCPRFDQLKRAVSWAGSGGARSILMLHRSLTPLTSSELTLLLKLSPNLQFFSAWPLPQGCSLPLDVKQWTRLKRVMIQGHNYEFHRVPVDHPGGFPKTFLQNAANSLEHLKFEGIPRQWFNGMTSIPRLHNLKSLEIDHYDRRDYGSSIPFRIFYLCDAFPRLERLHIGRNLPFLDPEPVADWPKWWERLWPHLKVLKFDTWSFGNGPRADDLGDRTRSTLRYLTCLNRGNSLQHIQFRISSPSRNGRCITSDDHDLLPGFDVGQFSEFQNLEYFSLREASIPPDRARNFLYNAVQAKKLTSLDIVFPGESRPADERVVEENIRHLQGYKWLCGAPSIHTLGCYNFRFGLDVEHGEDLSLPRFLASFPSLRTLVICSIRYGLERDRSHEQKVALESLVVAIIRATHLRTIHAVGFGGMIEQQPQLMQVARDHDVELTEDSRTDQWSDDF</sequence>
<dbReference type="STRING" id="1111077.M1VVJ7"/>
<dbReference type="HOGENOM" id="CLU_010622_0_0_1"/>
<evidence type="ECO:0000313" key="2">
    <source>
        <dbReference type="EMBL" id="CCE29642.1"/>
    </source>
</evidence>
<evidence type="ECO:0000259" key="1">
    <source>
        <dbReference type="PROSITE" id="PS50181"/>
    </source>
</evidence>
<dbReference type="InterPro" id="IPR011990">
    <property type="entry name" value="TPR-like_helical_dom_sf"/>
</dbReference>
<reference evidence="2 3" key="1">
    <citation type="journal article" date="2013" name="PLoS Genet.">
        <title>Plant-symbiotic fungi as chemical engineers: Multi-genome analysis of the Clavicipitaceae reveals dynamics of alkaloid loci.</title>
        <authorList>
            <person name="Schardl C.L."/>
            <person name="Young C.A."/>
            <person name="Hesse U."/>
            <person name="Amyotte S.G."/>
            <person name="Andreeva K."/>
            <person name="Calie P.J."/>
            <person name="Fleetwood D.J."/>
            <person name="Haws D.C."/>
            <person name="Moore N."/>
            <person name="Oeser B."/>
            <person name="Panaccione D.G."/>
            <person name="Schweri K.K."/>
            <person name="Voisey C.R."/>
            <person name="Farman M.L."/>
            <person name="Jaromczyk J.W."/>
            <person name="Roe B.A."/>
            <person name="O'Sullivan D.M."/>
            <person name="Scott B."/>
            <person name="Tudzynski P."/>
            <person name="An Z."/>
            <person name="Arnaoudova E.G."/>
            <person name="Bullock C.T."/>
            <person name="Charlton N.D."/>
            <person name="Chen L."/>
            <person name="Cox M."/>
            <person name="Dinkins R.D."/>
            <person name="Florea S."/>
            <person name="Glenn A.E."/>
            <person name="Gordon A."/>
            <person name="Gueldener U."/>
            <person name="Harris D.R."/>
            <person name="Hollin W."/>
            <person name="Jaromczyk J."/>
            <person name="Johnson R.D."/>
            <person name="Khan A.K."/>
            <person name="Leistner E."/>
            <person name="Leuchtmann A."/>
            <person name="Li C."/>
            <person name="Liu J."/>
            <person name="Liu J."/>
            <person name="Liu M."/>
            <person name="Mace W."/>
            <person name="Machado C."/>
            <person name="Nagabhyru P."/>
            <person name="Pan J."/>
            <person name="Schmid J."/>
            <person name="Sugawara K."/>
            <person name="Steiner U."/>
            <person name="Takach J.E."/>
            <person name="Tanaka E."/>
            <person name="Webb J.S."/>
            <person name="Wilson E.V."/>
            <person name="Wiseman J.L."/>
            <person name="Yoshida R."/>
            <person name="Zeng Z."/>
        </authorList>
    </citation>
    <scope>NUCLEOTIDE SEQUENCE [LARGE SCALE GENOMIC DNA]</scope>
    <source>
        <strain evidence="2 3">20.1</strain>
    </source>
</reference>
<dbReference type="Gene3D" id="3.80.10.10">
    <property type="entry name" value="Ribonuclease Inhibitor"/>
    <property type="match status" value="1"/>
</dbReference>
<dbReference type="OrthoDB" id="2254954at2759"/>
<dbReference type="SMART" id="SM00256">
    <property type="entry name" value="FBOX"/>
    <property type="match status" value="1"/>
</dbReference>
<dbReference type="InterPro" id="IPR019734">
    <property type="entry name" value="TPR_rpt"/>
</dbReference>
<dbReference type="Gene3D" id="1.20.1280.50">
    <property type="match status" value="1"/>
</dbReference>
<dbReference type="InterPro" id="IPR036047">
    <property type="entry name" value="F-box-like_dom_sf"/>
</dbReference>
<dbReference type="SUPFAM" id="SSF52047">
    <property type="entry name" value="RNI-like"/>
    <property type="match status" value="1"/>
</dbReference>
<dbReference type="InterPro" id="IPR001810">
    <property type="entry name" value="F-box_dom"/>
</dbReference>
<dbReference type="AlphaFoldDB" id="M1VVJ7"/>
<proteinExistence type="predicted"/>
<name>M1VVJ7_CLAP2</name>
<dbReference type="VEuPathDB" id="FungiDB:CPUR_03489"/>
<feature type="domain" description="F-box" evidence="1">
    <location>
        <begin position="173"/>
        <end position="222"/>
    </location>
</feature>
<protein>
    <recommendedName>
        <fullName evidence="1">F-box domain-containing protein</fullName>
    </recommendedName>
</protein>
<organism evidence="2 3">
    <name type="scientific">Claviceps purpurea (strain 20.1)</name>
    <name type="common">Ergot fungus</name>
    <name type="synonym">Sphacelia segetum</name>
    <dbReference type="NCBI Taxonomy" id="1111077"/>
    <lineage>
        <taxon>Eukaryota</taxon>
        <taxon>Fungi</taxon>
        <taxon>Dikarya</taxon>
        <taxon>Ascomycota</taxon>
        <taxon>Pezizomycotina</taxon>
        <taxon>Sordariomycetes</taxon>
        <taxon>Hypocreomycetidae</taxon>
        <taxon>Hypocreales</taxon>
        <taxon>Clavicipitaceae</taxon>
        <taxon>Claviceps</taxon>
    </lineage>
</organism>
<dbReference type="PROSITE" id="PS50181">
    <property type="entry name" value="FBOX"/>
    <property type="match status" value="1"/>
</dbReference>
<dbReference type="Pfam" id="PF12937">
    <property type="entry name" value="F-box-like"/>
    <property type="match status" value="1"/>
</dbReference>
<accession>M1VVJ7</accession>
<dbReference type="SUPFAM" id="SSF81383">
    <property type="entry name" value="F-box domain"/>
    <property type="match status" value="1"/>
</dbReference>
<dbReference type="InterPro" id="IPR032675">
    <property type="entry name" value="LRR_dom_sf"/>
</dbReference>
<dbReference type="EMBL" id="CAGA01000015">
    <property type="protein sequence ID" value="CCE29642.1"/>
    <property type="molecule type" value="Genomic_DNA"/>
</dbReference>
<dbReference type="Proteomes" id="UP000016801">
    <property type="component" value="Unassembled WGS sequence"/>
</dbReference>